<feature type="region of interest" description="Disordered" evidence="6">
    <location>
        <begin position="425"/>
        <end position="481"/>
    </location>
</feature>
<dbReference type="Pfam" id="PF16900">
    <property type="entry name" value="REPA_OB_2"/>
    <property type="match status" value="1"/>
</dbReference>
<proteinExistence type="inferred from homology"/>
<dbReference type="PANTHER" id="PTHR47165:SF4">
    <property type="entry name" value="OS03G0429900 PROTEIN"/>
    <property type="match status" value="1"/>
</dbReference>
<dbReference type="GO" id="GO:0003677">
    <property type="term" value="F:DNA binding"/>
    <property type="evidence" value="ECO:0007669"/>
    <property type="project" value="UniProtKB-KW"/>
</dbReference>
<keyword evidence="5" id="KW-0238">DNA-binding</keyword>
<evidence type="ECO:0000259" key="8">
    <source>
        <dbReference type="Pfam" id="PF16900"/>
    </source>
</evidence>
<feature type="domain" description="Replication protein A OB" evidence="8">
    <location>
        <begin position="138"/>
        <end position="230"/>
    </location>
</feature>
<comment type="similarity">
    <text evidence="1">Belongs to the replication factor A protein 1 family.</text>
</comment>
<gene>
    <name evidence="9" type="ORF">HS088_TW09G00850</name>
</gene>
<keyword evidence="4" id="KW-0862">Zinc</keyword>
<evidence type="ECO:0000313" key="10">
    <source>
        <dbReference type="Proteomes" id="UP000593562"/>
    </source>
</evidence>
<dbReference type="AlphaFoldDB" id="A0A7J7D8U7"/>
<evidence type="ECO:0000256" key="4">
    <source>
        <dbReference type="ARBA" id="ARBA00022833"/>
    </source>
</evidence>
<dbReference type="Pfam" id="PF08646">
    <property type="entry name" value="Rep_fac-A_C"/>
    <property type="match status" value="1"/>
</dbReference>
<dbReference type="SUPFAM" id="SSF50249">
    <property type="entry name" value="Nucleic acid-binding proteins"/>
    <property type="match status" value="3"/>
</dbReference>
<evidence type="ECO:0000256" key="5">
    <source>
        <dbReference type="ARBA" id="ARBA00023125"/>
    </source>
</evidence>
<dbReference type="GO" id="GO:0008270">
    <property type="term" value="F:zinc ion binding"/>
    <property type="evidence" value="ECO:0007669"/>
    <property type="project" value="UniProtKB-KW"/>
</dbReference>
<dbReference type="EMBL" id="JAAARO010000009">
    <property type="protein sequence ID" value="KAF5742790.1"/>
    <property type="molecule type" value="Genomic_DNA"/>
</dbReference>
<accession>A0A7J7D8U7</accession>
<evidence type="ECO:0000256" key="3">
    <source>
        <dbReference type="ARBA" id="ARBA00022771"/>
    </source>
</evidence>
<keyword evidence="3" id="KW-0863">Zinc-finger</keyword>
<reference evidence="9 10" key="1">
    <citation type="journal article" date="2020" name="Nat. Commun.">
        <title>Genome of Tripterygium wilfordii and identification of cytochrome P450 involved in triptolide biosynthesis.</title>
        <authorList>
            <person name="Tu L."/>
            <person name="Su P."/>
            <person name="Zhang Z."/>
            <person name="Gao L."/>
            <person name="Wang J."/>
            <person name="Hu T."/>
            <person name="Zhou J."/>
            <person name="Zhang Y."/>
            <person name="Zhao Y."/>
            <person name="Liu Y."/>
            <person name="Song Y."/>
            <person name="Tong Y."/>
            <person name="Lu Y."/>
            <person name="Yang J."/>
            <person name="Xu C."/>
            <person name="Jia M."/>
            <person name="Peters R.J."/>
            <person name="Huang L."/>
            <person name="Gao W."/>
        </authorList>
    </citation>
    <scope>NUCLEOTIDE SEQUENCE [LARGE SCALE GENOMIC DNA]</scope>
    <source>
        <strain evidence="10">cv. XIE 37</strain>
        <tissue evidence="9">Leaf</tissue>
    </source>
</reference>
<dbReference type="CDD" id="cd04480">
    <property type="entry name" value="RPA1_DBD_A_like"/>
    <property type="match status" value="1"/>
</dbReference>
<dbReference type="InterPro" id="IPR012340">
    <property type="entry name" value="NA-bd_OB-fold"/>
</dbReference>
<dbReference type="InterPro" id="IPR047192">
    <property type="entry name" value="Euk_RPA1_DBD_C"/>
</dbReference>
<dbReference type="CDD" id="cd04481">
    <property type="entry name" value="RPA1_DBD_B_like"/>
    <property type="match status" value="1"/>
</dbReference>
<comment type="caution">
    <text evidence="9">The sequence shown here is derived from an EMBL/GenBank/DDBJ whole genome shotgun (WGS) entry which is preliminary data.</text>
</comment>
<sequence>MDAPTLLAQLQLGQRGCKVICRVTKIWDSTNPTMQDELMSVDFIMVDHEKTAIQRSIRKEDAPRIKELIREGEIYTFSNLIVTDARKKFCVCPHKLMIRIGSWSIIKQMVNPALQIPIHSFSLVDDSNLDARLYNDIELTDILGHLNSMTELTYAFINGREVAKKNLIIQTTSLRHISVTLWGTNAQTFDEKEVLQLAQKHPVIGVLTAMTVRAFQGQTTLSSTSATRIYLDLQIEEVIAFRNSLGHQLQTTSLAKPYEDKHNDADATMNSKKIISQLLNLHRTTDLGKKFICEATIKQIDTSKGWWYNACPKCRVGVTNYHGVLSCRKCGPIQNLPIPWYKLQVIVTDASGDAKFFLFGKHVEKLIKLPASEFTNLPSSERNTLPSIFHQICGKAYTFTVSINEREIAMPDLTFNVAEVIIDRPTGQPETEHSVHNNNTQQKRTRESNIQDELPMKKKFIPQAEDAPPTSSKKPLLIEGD</sequence>
<protein>
    <recommendedName>
        <fullName evidence="11">Replication factor A C-terminal domain-containing protein</fullName>
    </recommendedName>
</protein>
<organism evidence="9 10">
    <name type="scientific">Tripterygium wilfordii</name>
    <name type="common">Thunder God vine</name>
    <dbReference type="NCBI Taxonomy" id="458696"/>
    <lineage>
        <taxon>Eukaryota</taxon>
        <taxon>Viridiplantae</taxon>
        <taxon>Streptophyta</taxon>
        <taxon>Embryophyta</taxon>
        <taxon>Tracheophyta</taxon>
        <taxon>Spermatophyta</taxon>
        <taxon>Magnoliopsida</taxon>
        <taxon>eudicotyledons</taxon>
        <taxon>Gunneridae</taxon>
        <taxon>Pentapetalae</taxon>
        <taxon>rosids</taxon>
        <taxon>fabids</taxon>
        <taxon>Celastrales</taxon>
        <taxon>Celastraceae</taxon>
        <taxon>Tripterygium</taxon>
    </lineage>
</organism>
<evidence type="ECO:0000313" key="9">
    <source>
        <dbReference type="EMBL" id="KAF5742790.1"/>
    </source>
</evidence>
<dbReference type="InterPro" id="IPR013955">
    <property type="entry name" value="Rep_factor-A_C"/>
</dbReference>
<dbReference type="Proteomes" id="UP000593562">
    <property type="component" value="Unassembled WGS sequence"/>
</dbReference>
<evidence type="ECO:0000259" key="7">
    <source>
        <dbReference type="Pfam" id="PF08646"/>
    </source>
</evidence>
<dbReference type="PANTHER" id="PTHR47165">
    <property type="entry name" value="OS03G0429900 PROTEIN"/>
    <property type="match status" value="1"/>
</dbReference>
<dbReference type="CDD" id="cd04476">
    <property type="entry name" value="RPA1_DBD_C"/>
    <property type="match status" value="1"/>
</dbReference>
<dbReference type="InParanoid" id="A0A7J7D8U7"/>
<evidence type="ECO:0000256" key="1">
    <source>
        <dbReference type="ARBA" id="ARBA00005690"/>
    </source>
</evidence>
<evidence type="ECO:0008006" key="11">
    <source>
        <dbReference type="Google" id="ProtNLM"/>
    </source>
</evidence>
<keyword evidence="10" id="KW-1185">Reference proteome</keyword>
<name>A0A7J7D8U7_TRIWF</name>
<dbReference type="OrthoDB" id="1165990at2759"/>
<evidence type="ECO:0000256" key="6">
    <source>
        <dbReference type="SAM" id="MobiDB-lite"/>
    </source>
</evidence>
<dbReference type="InterPro" id="IPR031657">
    <property type="entry name" value="REPA_OB_2"/>
</dbReference>
<dbReference type="Gene3D" id="2.40.50.140">
    <property type="entry name" value="Nucleic acid-binding proteins"/>
    <property type="match status" value="3"/>
</dbReference>
<evidence type="ECO:0000256" key="2">
    <source>
        <dbReference type="ARBA" id="ARBA00022723"/>
    </source>
</evidence>
<feature type="domain" description="Replication factor A C-terminal" evidence="7">
    <location>
        <begin position="291"/>
        <end position="405"/>
    </location>
</feature>
<keyword evidence="2" id="KW-0479">Metal-binding</keyword>